<sequence>MSMVGAVVNNGNKVTKAEYVLITHNTLTVVSGFPVEISSFRSRRLHWETAVSFSRFLAPSYPSTPPSDIIESEEIWQQLTESEDKAFLYKTCSSLSDDLRCRNSVLFHLEFRGSRRSLQTILSCRLSPGCVKNVREMKRVEQETYTALNMSTEKEGTQFMYTPFSL</sequence>
<gene>
    <name evidence="1" type="ORF">TCEB3V08_LOCUS1595</name>
</gene>
<organism evidence="1">
    <name type="scientific">Timema cristinae</name>
    <name type="common">Walking stick</name>
    <dbReference type="NCBI Taxonomy" id="61476"/>
    <lineage>
        <taxon>Eukaryota</taxon>
        <taxon>Metazoa</taxon>
        <taxon>Ecdysozoa</taxon>
        <taxon>Arthropoda</taxon>
        <taxon>Hexapoda</taxon>
        <taxon>Insecta</taxon>
        <taxon>Pterygota</taxon>
        <taxon>Neoptera</taxon>
        <taxon>Polyneoptera</taxon>
        <taxon>Phasmatodea</taxon>
        <taxon>Timematodea</taxon>
        <taxon>Timematoidea</taxon>
        <taxon>Timematidae</taxon>
        <taxon>Timema</taxon>
    </lineage>
</organism>
<dbReference type="AlphaFoldDB" id="A0A7R9GR64"/>
<proteinExistence type="predicted"/>
<evidence type="ECO:0000313" key="1">
    <source>
        <dbReference type="EMBL" id="CAD7393627.1"/>
    </source>
</evidence>
<accession>A0A7R9GR64</accession>
<dbReference type="EMBL" id="OC316762">
    <property type="protein sequence ID" value="CAD7393627.1"/>
    <property type="molecule type" value="Genomic_DNA"/>
</dbReference>
<name>A0A7R9GR64_TIMCR</name>
<protein>
    <submittedName>
        <fullName evidence="1">Uncharacterized protein</fullName>
    </submittedName>
</protein>
<reference evidence="1" key="1">
    <citation type="submission" date="2020-11" db="EMBL/GenBank/DDBJ databases">
        <authorList>
            <person name="Tran Van P."/>
        </authorList>
    </citation>
    <scope>NUCLEOTIDE SEQUENCE</scope>
</reference>